<keyword evidence="2" id="KW-0812">Transmembrane</keyword>
<dbReference type="eggNOG" id="ENOG502S1HE">
    <property type="taxonomic scope" value="Eukaryota"/>
</dbReference>
<feature type="transmembrane region" description="Helical" evidence="2">
    <location>
        <begin position="188"/>
        <end position="209"/>
    </location>
</feature>
<evidence type="ECO:0000256" key="2">
    <source>
        <dbReference type="SAM" id="Phobius"/>
    </source>
</evidence>
<dbReference type="STRING" id="157072.A0A024TP15"/>
<dbReference type="VEuPathDB" id="FungiDB:H310_10821"/>
<gene>
    <name evidence="3" type="ORF">H310_10821</name>
</gene>
<keyword evidence="2" id="KW-1133">Transmembrane helix</keyword>
<dbReference type="RefSeq" id="XP_008875502.1">
    <property type="nucleotide sequence ID" value="XM_008877280.1"/>
</dbReference>
<dbReference type="GeneID" id="20087871"/>
<dbReference type="InterPro" id="IPR022127">
    <property type="entry name" value="STIMATE/YPL162C"/>
</dbReference>
<organism evidence="3">
    <name type="scientific">Aphanomyces invadans</name>
    <dbReference type="NCBI Taxonomy" id="157072"/>
    <lineage>
        <taxon>Eukaryota</taxon>
        <taxon>Sar</taxon>
        <taxon>Stramenopiles</taxon>
        <taxon>Oomycota</taxon>
        <taxon>Saprolegniomycetes</taxon>
        <taxon>Saprolegniales</taxon>
        <taxon>Verrucalvaceae</taxon>
        <taxon>Aphanomyces</taxon>
    </lineage>
</organism>
<dbReference type="OrthoDB" id="431202at2759"/>
<feature type="region of interest" description="Disordered" evidence="1">
    <location>
        <begin position="239"/>
        <end position="265"/>
    </location>
</feature>
<feature type="transmembrane region" description="Helical" evidence="2">
    <location>
        <begin position="24"/>
        <end position="40"/>
    </location>
</feature>
<name>A0A024TP15_9STRA</name>
<dbReference type="PANTHER" id="PTHR31735:SF1">
    <property type="entry name" value="VACUOLAR MEMBRANE PROTEIN YPL162C"/>
    <property type="match status" value="1"/>
</dbReference>
<protein>
    <submittedName>
        <fullName evidence="3">Uncharacterized protein</fullName>
    </submittedName>
</protein>
<accession>A0A024TP15</accession>
<reference evidence="3" key="1">
    <citation type="submission" date="2013-12" db="EMBL/GenBank/DDBJ databases">
        <title>The Genome Sequence of Aphanomyces invadans NJM9701.</title>
        <authorList>
            <consortium name="The Broad Institute Genomics Platform"/>
            <person name="Russ C."/>
            <person name="Tyler B."/>
            <person name="van West P."/>
            <person name="Dieguez-Uribeondo J."/>
            <person name="Young S.K."/>
            <person name="Zeng Q."/>
            <person name="Gargeya S."/>
            <person name="Fitzgerald M."/>
            <person name="Abouelleil A."/>
            <person name="Alvarado L."/>
            <person name="Chapman S.B."/>
            <person name="Gainer-Dewar J."/>
            <person name="Goldberg J."/>
            <person name="Griggs A."/>
            <person name="Gujja S."/>
            <person name="Hansen M."/>
            <person name="Howarth C."/>
            <person name="Imamovic A."/>
            <person name="Ireland A."/>
            <person name="Larimer J."/>
            <person name="McCowan C."/>
            <person name="Murphy C."/>
            <person name="Pearson M."/>
            <person name="Poon T.W."/>
            <person name="Priest M."/>
            <person name="Roberts A."/>
            <person name="Saif S."/>
            <person name="Shea T."/>
            <person name="Sykes S."/>
            <person name="Wortman J."/>
            <person name="Nusbaum C."/>
            <person name="Birren B."/>
        </authorList>
    </citation>
    <scope>NUCLEOTIDE SEQUENCE [LARGE SCALE GENOMIC DNA]</scope>
    <source>
        <strain evidence="3">NJM9701</strain>
    </source>
</reference>
<evidence type="ECO:0000313" key="3">
    <source>
        <dbReference type="EMBL" id="ETV95749.1"/>
    </source>
</evidence>
<dbReference type="EMBL" id="KI913979">
    <property type="protein sequence ID" value="ETV95749.1"/>
    <property type="molecule type" value="Genomic_DNA"/>
</dbReference>
<keyword evidence="2" id="KW-0472">Membrane</keyword>
<evidence type="ECO:0000256" key="1">
    <source>
        <dbReference type="SAM" id="MobiDB-lite"/>
    </source>
</evidence>
<dbReference type="AlphaFoldDB" id="A0A024TP15"/>
<dbReference type="PANTHER" id="PTHR31735">
    <property type="entry name" value="VACUOLAR MEMBRANE PROTEIN YPL162C"/>
    <property type="match status" value="1"/>
</dbReference>
<feature type="transmembrane region" description="Helical" evidence="2">
    <location>
        <begin position="102"/>
        <end position="121"/>
    </location>
</feature>
<proteinExistence type="predicted"/>
<sequence>MATNVSIAAPAERCTLLNGTFNDLIQVMLGLIALSVLIFKRYHEHPRRPMKIWIFDASKQLIGAGVAHAANLAIAIALTGLAKGRTDADQCAFYFINFTLDTTLGVAVNYVLLKALVLFAIKHGVSALQVPGDYGHPIQVRVWALQLVTWLAIICSTKILIGSVIFGLETPLGDVAEWVFSPLASYPKVELVIVMVACPVLMNGLQFWVRRQESFWRFIRVGRQVQDNFLKKQVPAMDAVPSSDEHDGAGSPTAASIPGDSIKSV</sequence>
<dbReference type="GO" id="GO:0016020">
    <property type="term" value="C:membrane"/>
    <property type="evidence" value="ECO:0007669"/>
    <property type="project" value="TreeGrafter"/>
</dbReference>
<feature type="transmembrane region" description="Helical" evidence="2">
    <location>
        <begin position="61"/>
        <end position="82"/>
    </location>
</feature>
<dbReference type="Pfam" id="PF12400">
    <property type="entry name" value="STIMATE"/>
    <property type="match status" value="1"/>
</dbReference>
<feature type="transmembrane region" description="Helical" evidence="2">
    <location>
        <begin position="142"/>
        <end position="168"/>
    </location>
</feature>